<dbReference type="EMBL" id="PNYA01000010">
    <property type="protein sequence ID" value="PMS19810.1"/>
    <property type="molecule type" value="Genomic_DNA"/>
</dbReference>
<dbReference type="GO" id="GO:0006782">
    <property type="term" value="P:protoporphyrinogen IX biosynthetic process"/>
    <property type="evidence" value="ECO:0007669"/>
    <property type="project" value="TreeGrafter"/>
</dbReference>
<evidence type="ECO:0000259" key="2">
    <source>
        <dbReference type="Pfam" id="PF06969"/>
    </source>
</evidence>
<evidence type="ECO:0000313" key="4">
    <source>
        <dbReference type="Proteomes" id="UP000235616"/>
    </source>
</evidence>
<dbReference type="AlphaFoldDB" id="A0A2N7VRM7"/>
<proteinExistence type="predicted"/>
<dbReference type="Proteomes" id="UP000235616">
    <property type="component" value="Unassembled WGS sequence"/>
</dbReference>
<evidence type="ECO:0000256" key="1">
    <source>
        <dbReference type="ARBA" id="ARBA00023002"/>
    </source>
</evidence>
<keyword evidence="4" id="KW-1185">Reference proteome</keyword>
<protein>
    <recommendedName>
        <fullName evidence="2">HemN C-terminal domain-containing protein</fullName>
    </recommendedName>
</protein>
<dbReference type="GO" id="GO:0051539">
    <property type="term" value="F:4 iron, 4 sulfur cluster binding"/>
    <property type="evidence" value="ECO:0007669"/>
    <property type="project" value="TreeGrafter"/>
</dbReference>
<dbReference type="PANTHER" id="PTHR13932">
    <property type="entry name" value="COPROPORPHYRINIGEN III OXIDASE"/>
    <property type="match status" value="1"/>
</dbReference>
<sequence length="443" mass="49297">MSAGARSVEDMRSSVTTIRPRVMHAMHFSYPGPEWFVQALGASYVESWIRASRQPHWFRPSTLAVFAPLPRRKGEGDASGNDDVRANLLRQEMSLFARKHGTRAGLAQVYWSVGVTALPESALARVHASMIDSYDVQENAEFIAHVAMDSRPPEQLSTLRALGVTTLRASIAATRTANTASIERFFDEAREAGFRCVAVDLPIAVPTVPMRTVREWAAVLSTYRPSRIFLARPGSDHLARRLGVRWEDTGLVRRAWQEAYATFIGAGYEYVAHDVFARRSDAFAEAKRLATLVPGPYGYCTRVSHTSIAIGPGAIGNVGPMQYQNYRDQKTYAAMLQAERLPIERGFLATADDLVRRAIMAALLTNFSVDIEAIEQCYGIDFPVAFRRELAALDALRREGAVEIGETQLQVTSIGRVACDRIADVFDRYIRRVEQARPERDGL</sequence>
<evidence type="ECO:0000313" key="3">
    <source>
        <dbReference type="EMBL" id="PMS19810.1"/>
    </source>
</evidence>
<dbReference type="SUPFAM" id="SSF102114">
    <property type="entry name" value="Radical SAM enzymes"/>
    <property type="match status" value="1"/>
</dbReference>
<dbReference type="Gene3D" id="1.10.10.920">
    <property type="match status" value="1"/>
</dbReference>
<gene>
    <name evidence="3" type="ORF">C0Z18_13400</name>
</gene>
<dbReference type="GO" id="GO:0051989">
    <property type="term" value="F:coproporphyrinogen dehydrogenase activity"/>
    <property type="evidence" value="ECO:0007669"/>
    <property type="project" value="TreeGrafter"/>
</dbReference>
<dbReference type="GO" id="GO:0005737">
    <property type="term" value="C:cytoplasm"/>
    <property type="evidence" value="ECO:0007669"/>
    <property type="project" value="TreeGrafter"/>
</dbReference>
<feature type="domain" description="HemN C-terminal" evidence="2">
    <location>
        <begin position="350"/>
        <end position="416"/>
    </location>
</feature>
<dbReference type="InterPro" id="IPR058240">
    <property type="entry name" value="rSAM_sf"/>
</dbReference>
<keyword evidence="1" id="KW-0560">Oxidoreductase</keyword>
<dbReference type="PANTHER" id="PTHR13932:SF6">
    <property type="entry name" value="OXYGEN-INDEPENDENT COPROPORPHYRINOGEN III OXIDASE"/>
    <property type="match status" value="1"/>
</dbReference>
<dbReference type="Pfam" id="PF06969">
    <property type="entry name" value="HemN_C"/>
    <property type="match status" value="1"/>
</dbReference>
<reference evidence="3 4" key="1">
    <citation type="submission" date="2018-01" db="EMBL/GenBank/DDBJ databases">
        <title>Whole genome analyses suggest that Burkholderia sensu lato contains two further novel genera in the rhizoxinica-symbiotica group Mycetohabitans gen. nov., and Trinickia gen. nov.: implications for the evolution of diazotrophy and nodulation in the Burkholderiaceae.</title>
        <authorList>
            <person name="Estrada-de los Santos P."/>
            <person name="Palmer M."/>
            <person name="Chavez-Ramirez B."/>
            <person name="Beukes C."/>
            <person name="Steenkamp E.T."/>
            <person name="Hirsch A.M."/>
            <person name="Manyaka P."/>
            <person name="Maluk M."/>
            <person name="Lafos M."/>
            <person name="Crook M."/>
            <person name="Gross E."/>
            <person name="Simon M.F."/>
            <person name="Bueno dos Reis Junior F."/>
            <person name="Poole P.S."/>
            <person name="Venter S.N."/>
            <person name="James E.K."/>
        </authorList>
    </citation>
    <scope>NUCLEOTIDE SEQUENCE [LARGE SCALE GENOMIC DNA]</scope>
    <source>
        <strain evidence="3 4">GIMN1.004</strain>
    </source>
</reference>
<accession>A0A2N7VRM7</accession>
<organism evidence="3 4">
    <name type="scientific">Trinickia dabaoshanensis</name>
    <dbReference type="NCBI Taxonomy" id="564714"/>
    <lineage>
        <taxon>Bacteria</taxon>
        <taxon>Pseudomonadati</taxon>
        <taxon>Pseudomonadota</taxon>
        <taxon>Betaproteobacteria</taxon>
        <taxon>Burkholderiales</taxon>
        <taxon>Burkholderiaceae</taxon>
        <taxon>Trinickia</taxon>
    </lineage>
</organism>
<comment type="caution">
    <text evidence="3">The sequence shown here is derived from an EMBL/GenBank/DDBJ whole genome shotgun (WGS) entry which is preliminary data.</text>
</comment>
<dbReference type="InterPro" id="IPR010723">
    <property type="entry name" value="HemN_C"/>
</dbReference>
<dbReference type="InterPro" id="IPR034505">
    <property type="entry name" value="Coproporphyrinogen-III_oxidase"/>
</dbReference>
<name>A0A2N7VRM7_9BURK</name>